<dbReference type="InterPro" id="IPR003661">
    <property type="entry name" value="HisK_dim/P_dom"/>
</dbReference>
<keyword evidence="7 9" id="KW-0472">Membrane</keyword>
<evidence type="ECO:0000256" key="4">
    <source>
        <dbReference type="ARBA" id="ARBA00022679"/>
    </source>
</evidence>
<feature type="region of interest" description="Disordered" evidence="8">
    <location>
        <begin position="238"/>
        <end position="266"/>
    </location>
</feature>
<dbReference type="CDD" id="cd00075">
    <property type="entry name" value="HATPase"/>
    <property type="match status" value="1"/>
</dbReference>
<dbReference type="SMART" id="SM00387">
    <property type="entry name" value="HATPase_c"/>
    <property type="match status" value="1"/>
</dbReference>
<dbReference type="CDD" id="cd00082">
    <property type="entry name" value="HisKA"/>
    <property type="match status" value="1"/>
</dbReference>
<dbReference type="FunFam" id="1.10.287.130:FF:000001">
    <property type="entry name" value="Two-component sensor histidine kinase"/>
    <property type="match status" value="1"/>
</dbReference>
<evidence type="ECO:0000313" key="12">
    <source>
        <dbReference type="Proteomes" id="UP000697710"/>
    </source>
</evidence>
<organism evidence="11 12">
    <name type="scientific">Eiseniibacteriota bacterium</name>
    <dbReference type="NCBI Taxonomy" id="2212470"/>
    <lineage>
        <taxon>Bacteria</taxon>
        <taxon>Candidatus Eiseniibacteriota</taxon>
    </lineage>
</organism>
<dbReference type="Gene3D" id="1.10.287.130">
    <property type="match status" value="1"/>
</dbReference>
<comment type="catalytic activity">
    <reaction evidence="1">
        <text>ATP + protein L-histidine = ADP + protein N-phospho-L-histidine.</text>
        <dbReference type="EC" id="2.7.13.3"/>
    </reaction>
</comment>
<dbReference type="PANTHER" id="PTHR43711:SF1">
    <property type="entry name" value="HISTIDINE KINASE 1"/>
    <property type="match status" value="1"/>
</dbReference>
<keyword evidence="9" id="KW-0812">Transmembrane</keyword>
<dbReference type="AlphaFoldDB" id="A0A956LV89"/>
<evidence type="ECO:0000256" key="2">
    <source>
        <dbReference type="ARBA" id="ARBA00012438"/>
    </source>
</evidence>
<dbReference type="InterPro" id="IPR005467">
    <property type="entry name" value="His_kinase_dom"/>
</dbReference>
<evidence type="ECO:0000256" key="9">
    <source>
        <dbReference type="SAM" id="Phobius"/>
    </source>
</evidence>
<proteinExistence type="predicted"/>
<dbReference type="PROSITE" id="PS50109">
    <property type="entry name" value="HIS_KIN"/>
    <property type="match status" value="1"/>
</dbReference>
<keyword evidence="6" id="KW-0902">Two-component regulatory system</keyword>
<dbReference type="InterPro" id="IPR004358">
    <property type="entry name" value="Sig_transdc_His_kin-like_C"/>
</dbReference>
<keyword evidence="9" id="KW-1133">Transmembrane helix</keyword>
<feature type="transmembrane region" description="Helical" evidence="9">
    <location>
        <begin position="310"/>
        <end position="333"/>
    </location>
</feature>
<gene>
    <name evidence="11" type="ORF">KC729_00395</name>
</gene>
<sequence>MAPSGFRRAFRSPSAMVVGLLMVVASLLVLLLFQYNWLRHVERVSAFAYRATLHGYLDAVSAEVEFYYRGVAERMLEVPADLFVDGRTDQIATRWGSEPVAGVRQLFLVDYTRDPYGNILVYDRAQGRLLSPFASDETMAIIVACSTWQLMGIRGVPIHHIGMRVDERDPQYRIIFRPIVDGSSQLVGAAGLILDEDYLERTLIPQIVDHVLPAGETESTFCLVASDPAGRIAFQSCDDRDLRDNGPPPSDPARSTKEGGRVAGSAGLLGTKDAPVVGSMNLAFVFTDWTLTLLRIGASPTEWARANLRFNLVLSIVISGVLLGGVVLAARAANRSVRLSRMKSDFVSNVSHELRTPIASIRVFAELLRAGKIQSSEKVLEYGERIEDEATRLTRLLDKILDFSRIESGRKIYRFEPTDLAQLVGQRVERFRQRPEVAEFSVQLMDAPTFDPISLDADAIGLALDNLLENATKYSGESRTIVVQVKQERSRVGVLVIDQGRGIARSEQERIFDRFHRVDQGDVHDVKGTGLGLSIVEHVVHAHGGSVTVESRLGKGSTFTLWLPRRPNETGGTA</sequence>
<dbReference type="InterPro" id="IPR050736">
    <property type="entry name" value="Sensor_HK_Regulatory"/>
</dbReference>
<evidence type="ECO:0000256" key="5">
    <source>
        <dbReference type="ARBA" id="ARBA00022777"/>
    </source>
</evidence>
<evidence type="ECO:0000256" key="8">
    <source>
        <dbReference type="SAM" id="MobiDB-lite"/>
    </source>
</evidence>
<dbReference type="EMBL" id="JAGQHR010000003">
    <property type="protein sequence ID" value="MCA9726109.1"/>
    <property type="molecule type" value="Genomic_DNA"/>
</dbReference>
<dbReference type="SMART" id="SM00388">
    <property type="entry name" value="HisKA"/>
    <property type="match status" value="1"/>
</dbReference>
<dbReference type="Pfam" id="PF02518">
    <property type="entry name" value="HATPase_c"/>
    <property type="match status" value="1"/>
</dbReference>
<feature type="domain" description="Histidine kinase" evidence="10">
    <location>
        <begin position="349"/>
        <end position="567"/>
    </location>
</feature>
<evidence type="ECO:0000256" key="1">
    <source>
        <dbReference type="ARBA" id="ARBA00000085"/>
    </source>
</evidence>
<keyword evidence="5 11" id="KW-0418">Kinase</keyword>
<dbReference type="InterPro" id="IPR036097">
    <property type="entry name" value="HisK_dim/P_sf"/>
</dbReference>
<dbReference type="InterPro" id="IPR036890">
    <property type="entry name" value="HATPase_C_sf"/>
</dbReference>
<dbReference type="PRINTS" id="PR00344">
    <property type="entry name" value="BCTRLSENSOR"/>
</dbReference>
<evidence type="ECO:0000256" key="7">
    <source>
        <dbReference type="ARBA" id="ARBA00023136"/>
    </source>
</evidence>
<dbReference type="SUPFAM" id="SSF47384">
    <property type="entry name" value="Homodimeric domain of signal transducing histidine kinase"/>
    <property type="match status" value="1"/>
</dbReference>
<keyword evidence="3" id="KW-0597">Phosphoprotein</keyword>
<evidence type="ECO:0000256" key="6">
    <source>
        <dbReference type="ARBA" id="ARBA00023012"/>
    </source>
</evidence>
<dbReference type="GO" id="GO:0000155">
    <property type="term" value="F:phosphorelay sensor kinase activity"/>
    <property type="evidence" value="ECO:0007669"/>
    <property type="project" value="InterPro"/>
</dbReference>
<dbReference type="EC" id="2.7.13.3" evidence="2"/>
<evidence type="ECO:0000313" key="11">
    <source>
        <dbReference type="EMBL" id="MCA9726109.1"/>
    </source>
</evidence>
<dbReference type="PANTHER" id="PTHR43711">
    <property type="entry name" value="TWO-COMPONENT HISTIDINE KINASE"/>
    <property type="match status" value="1"/>
</dbReference>
<keyword evidence="4" id="KW-0808">Transferase</keyword>
<dbReference type="Gene3D" id="3.30.565.10">
    <property type="entry name" value="Histidine kinase-like ATPase, C-terminal domain"/>
    <property type="match status" value="1"/>
</dbReference>
<comment type="caution">
    <text evidence="11">The sequence shown here is derived from an EMBL/GenBank/DDBJ whole genome shotgun (WGS) entry which is preliminary data.</text>
</comment>
<accession>A0A956LV89</accession>
<evidence type="ECO:0000259" key="10">
    <source>
        <dbReference type="PROSITE" id="PS50109"/>
    </source>
</evidence>
<dbReference type="InterPro" id="IPR003594">
    <property type="entry name" value="HATPase_dom"/>
</dbReference>
<dbReference type="Proteomes" id="UP000697710">
    <property type="component" value="Unassembled WGS sequence"/>
</dbReference>
<dbReference type="Pfam" id="PF00512">
    <property type="entry name" value="HisKA"/>
    <property type="match status" value="1"/>
</dbReference>
<feature type="transmembrane region" description="Helical" evidence="9">
    <location>
        <begin position="12"/>
        <end position="33"/>
    </location>
</feature>
<dbReference type="FunFam" id="3.30.565.10:FF:000006">
    <property type="entry name" value="Sensor histidine kinase WalK"/>
    <property type="match status" value="1"/>
</dbReference>
<reference evidence="11" key="1">
    <citation type="submission" date="2020-04" db="EMBL/GenBank/DDBJ databases">
        <authorList>
            <person name="Zhang T."/>
        </authorList>
    </citation>
    <scope>NUCLEOTIDE SEQUENCE</scope>
    <source>
        <strain evidence="11">HKST-UBA01</strain>
    </source>
</reference>
<reference evidence="11" key="2">
    <citation type="journal article" date="2021" name="Microbiome">
        <title>Successional dynamics and alternative stable states in a saline activated sludge microbial community over 9 years.</title>
        <authorList>
            <person name="Wang Y."/>
            <person name="Ye J."/>
            <person name="Ju F."/>
            <person name="Liu L."/>
            <person name="Boyd J.A."/>
            <person name="Deng Y."/>
            <person name="Parks D.H."/>
            <person name="Jiang X."/>
            <person name="Yin X."/>
            <person name="Woodcroft B.J."/>
            <person name="Tyson G.W."/>
            <person name="Hugenholtz P."/>
            <person name="Polz M.F."/>
            <person name="Zhang T."/>
        </authorList>
    </citation>
    <scope>NUCLEOTIDE SEQUENCE</scope>
    <source>
        <strain evidence="11">HKST-UBA01</strain>
    </source>
</reference>
<name>A0A956LV89_UNCEI</name>
<dbReference type="SUPFAM" id="SSF55874">
    <property type="entry name" value="ATPase domain of HSP90 chaperone/DNA topoisomerase II/histidine kinase"/>
    <property type="match status" value="1"/>
</dbReference>
<protein>
    <recommendedName>
        <fullName evidence="2">histidine kinase</fullName>
        <ecNumber evidence="2">2.7.13.3</ecNumber>
    </recommendedName>
</protein>
<evidence type="ECO:0000256" key="3">
    <source>
        <dbReference type="ARBA" id="ARBA00022553"/>
    </source>
</evidence>